<reference evidence="1" key="1">
    <citation type="submission" date="2020-11" db="EMBL/GenBank/DDBJ databases">
        <authorList>
            <person name="Tran Van P."/>
        </authorList>
    </citation>
    <scope>NUCLEOTIDE SEQUENCE</scope>
</reference>
<evidence type="ECO:0000313" key="1">
    <source>
        <dbReference type="EMBL" id="CAD7433278.1"/>
    </source>
</evidence>
<gene>
    <name evidence="1" type="ORF">TMSB3V08_LOCUS9958</name>
</gene>
<dbReference type="AlphaFoldDB" id="A0A7R9EG10"/>
<dbReference type="EMBL" id="OB796289">
    <property type="protein sequence ID" value="CAD7433278.1"/>
    <property type="molecule type" value="Genomic_DNA"/>
</dbReference>
<accession>A0A7R9EG10</accession>
<proteinExistence type="predicted"/>
<name>A0A7R9EG10_9NEOP</name>
<sequence>MAVTVLEGREGEELRMSGLDNGSRILKYPRHGVLASEVVDLTTQAPWMSLLFVTDAAEFPSSMLGAVEWIKRRKDEGKVKGKHMRVNSLRGEVKVRFVDTPLGNSGSRGLEVESILDFWACVRHLGHLCVSEDLILTRVPDPNKSSSSICTTSLYTKIIQAQRGGRGVNKQRNNAEGEGMIDGGRKPWELVEYSRDRMFAPRHLLAQVFHYFSQHALRKCKVRSCMTFTRLVDHSNPLWHVVIVIFFLCWEYIGETKLQNGATSHRKYVDSTRYSDHGDIE</sequence>
<protein>
    <submittedName>
        <fullName evidence="1">Uncharacterized protein</fullName>
    </submittedName>
</protein>
<organism evidence="1">
    <name type="scientific">Timema monikensis</name>
    <dbReference type="NCBI Taxonomy" id="170555"/>
    <lineage>
        <taxon>Eukaryota</taxon>
        <taxon>Metazoa</taxon>
        <taxon>Ecdysozoa</taxon>
        <taxon>Arthropoda</taxon>
        <taxon>Hexapoda</taxon>
        <taxon>Insecta</taxon>
        <taxon>Pterygota</taxon>
        <taxon>Neoptera</taxon>
        <taxon>Polyneoptera</taxon>
        <taxon>Phasmatodea</taxon>
        <taxon>Timematodea</taxon>
        <taxon>Timematoidea</taxon>
        <taxon>Timematidae</taxon>
        <taxon>Timema</taxon>
    </lineage>
</organism>